<dbReference type="InterPro" id="IPR032191">
    <property type="entry name" value="CNOT1_CAF1_bind"/>
</dbReference>
<evidence type="ECO:0000259" key="17">
    <source>
        <dbReference type="Pfam" id="PF16415"/>
    </source>
</evidence>
<feature type="domain" description="CCR4-NOT transcription complex subunit 1" evidence="16">
    <location>
        <begin position="1184"/>
        <end position="1314"/>
    </location>
</feature>
<feature type="compositionally biased region" description="Low complexity" evidence="13">
    <location>
        <begin position="771"/>
        <end position="791"/>
    </location>
</feature>
<feature type="domain" description="CCR4-Not complex component Not1 C-terminal" evidence="14">
    <location>
        <begin position="1790"/>
        <end position="2149"/>
    </location>
</feature>
<evidence type="ECO:0000256" key="10">
    <source>
        <dbReference type="ARBA" id="ARBA00023163"/>
    </source>
</evidence>
<dbReference type="Gene3D" id="1.25.40.790">
    <property type="match status" value="1"/>
</dbReference>
<dbReference type="InterPro" id="IPR015413">
    <property type="entry name" value="Methionyl/Leucyl_tRNA_Synth"/>
</dbReference>
<dbReference type="GO" id="GO:0005634">
    <property type="term" value="C:nucleus"/>
    <property type="evidence" value="ECO:0007669"/>
    <property type="project" value="UniProtKB-SubCell"/>
</dbReference>
<evidence type="ECO:0000256" key="6">
    <source>
        <dbReference type="ARBA" id="ARBA00022840"/>
    </source>
</evidence>
<feature type="compositionally biased region" description="Low complexity" evidence="13">
    <location>
        <begin position="1098"/>
        <end position="1111"/>
    </location>
</feature>
<dbReference type="InterPro" id="IPR009080">
    <property type="entry name" value="tRNAsynth_Ia_anticodon-bd"/>
</dbReference>
<evidence type="ECO:0000259" key="14">
    <source>
        <dbReference type="Pfam" id="PF04054"/>
    </source>
</evidence>
<feature type="region of interest" description="Disordered" evidence="13">
    <location>
        <begin position="771"/>
        <end position="800"/>
    </location>
</feature>
<dbReference type="CDD" id="cd07957">
    <property type="entry name" value="Anticodon_Ia_Met"/>
    <property type="match status" value="1"/>
</dbReference>
<dbReference type="InterPro" id="IPR038535">
    <property type="entry name" value="CNOT1_TTP_bind_sf"/>
</dbReference>
<dbReference type="InterPro" id="IPR032193">
    <property type="entry name" value="CNOT1_TTP_bind"/>
</dbReference>
<keyword evidence="4 21" id="KW-0436">Ligase</keyword>
<dbReference type="InterPro" id="IPR014758">
    <property type="entry name" value="Met-tRNA_synth"/>
</dbReference>
<dbReference type="InterPro" id="IPR033911">
    <property type="entry name" value="MetRS_core"/>
</dbReference>
<dbReference type="Gene3D" id="1.25.40.180">
    <property type="match status" value="1"/>
</dbReference>
<evidence type="ECO:0000259" key="20">
    <source>
        <dbReference type="Pfam" id="PF25097"/>
    </source>
</evidence>
<dbReference type="SUPFAM" id="SSF52374">
    <property type="entry name" value="Nucleotidylyl transferase"/>
    <property type="match status" value="1"/>
</dbReference>
<dbReference type="VEuPathDB" id="TriTrypDB:LdCL_210013800"/>
<dbReference type="Proteomes" id="UP000318821">
    <property type="component" value="Unassembled WGS sequence"/>
</dbReference>
<organism evidence="21 22">
    <name type="scientific">Leishmania donovani</name>
    <dbReference type="NCBI Taxonomy" id="5661"/>
    <lineage>
        <taxon>Eukaryota</taxon>
        <taxon>Discoba</taxon>
        <taxon>Euglenozoa</taxon>
        <taxon>Kinetoplastea</taxon>
        <taxon>Metakinetoplastina</taxon>
        <taxon>Trypanosomatida</taxon>
        <taxon>Trypanosomatidae</taxon>
        <taxon>Leishmaniinae</taxon>
        <taxon>Leishmania</taxon>
    </lineage>
</organism>
<dbReference type="PANTHER" id="PTHR13162">
    <property type="entry name" value="CCR4-NOT TRANSCRIPTION COMPLEX"/>
    <property type="match status" value="1"/>
</dbReference>
<keyword evidence="3" id="KW-0678">Repressor</keyword>
<keyword evidence="9" id="KW-0030">Aminoacyl-tRNA synthetase</keyword>
<evidence type="ECO:0000313" key="22">
    <source>
        <dbReference type="Proteomes" id="UP000318821"/>
    </source>
</evidence>
<dbReference type="FunFam" id="1.25.40.840:FF:000007">
    <property type="entry name" value="Domain_of_uncharacterized_function_(DUF3819)/CCR4 -Not_complex_component_-_Not1_-_putative"/>
    <property type="match status" value="1"/>
</dbReference>
<evidence type="ECO:0000256" key="4">
    <source>
        <dbReference type="ARBA" id="ARBA00022598"/>
    </source>
</evidence>
<dbReference type="Pfam" id="PF16415">
    <property type="entry name" value="CNOT1_CAF1_bind"/>
    <property type="match status" value="1"/>
</dbReference>
<evidence type="ECO:0000256" key="5">
    <source>
        <dbReference type="ARBA" id="ARBA00022741"/>
    </source>
</evidence>
<feature type="region of interest" description="Disordered" evidence="13">
    <location>
        <begin position="1098"/>
        <end position="1138"/>
    </location>
</feature>
<reference evidence="22" key="1">
    <citation type="submission" date="2019-02" db="EMBL/GenBank/DDBJ databases">
        <title>FDA dAtabase for Regulatory Grade micrObial Sequences (FDA-ARGOS): Supporting development and validation of Infectious Disease Dx tests.</title>
        <authorList>
            <person name="Duncan R."/>
            <person name="Fisher C."/>
            <person name="Tallon L."/>
            <person name="Sadzewicz L."/>
            <person name="Sengamalay N."/>
            <person name="Ott S."/>
            <person name="Godinez A."/>
            <person name="Nagaraj S."/>
            <person name="Vavikolanu K."/>
            <person name="Vyas G."/>
            <person name="Nadendla S."/>
            <person name="Aluvathingal J."/>
            <person name="Sichtig H."/>
        </authorList>
    </citation>
    <scope>NUCLEOTIDE SEQUENCE [LARGE SCALE GENOMIC DNA]</scope>
    <source>
        <strain evidence="22">FDAARGOS_360</strain>
    </source>
</reference>
<evidence type="ECO:0000259" key="18">
    <source>
        <dbReference type="Pfam" id="PF16417"/>
    </source>
</evidence>
<dbReference type="PRINTS" id="PR01041">
    <property type="entry name" value="TRNASYNTHMET"/>
</dbReference>
<evidence type="ECO:0000313" key="21">
    <source>
        <dbReference type="EMBL" id="TPP54703.1"/>
    </source>
</evidence>
<dbReference type="Gene3D" id="1.25.40.840">
    <property type="entry name" value="CCR4-NOT transcription complex subunit 1 TTP binding domain"/>
    <property type="match status" value="1"/>
</dbReference>
<evidence type="ECO:0000256" key="7">
    <source>
        <dbReference type="ARBA" id="ARBA00022917"/>
    </source>
</evidence>
<proteinExistence type="inferred from homology"/>
<dbReference type="GO" id="GO:0004825">
    <property type="term" value="F:methionine-tRNA ligase activity"/>
    <property type="evidence" value="ECO:0007669"/>
    <property type="project" value="UniProtKB-EC"/>
</dbReference>
<dbReference type="GO" id="GO:0030015">
    <property type="term" value="C:CCR4-NOT core complex"/>
    <property type="evidence" value="ECO:0007669"/>
    <property type="project" value="InterPro"/>
</dbReference>
<evidence type="ECO:0000256" key="13">
    <source>
        <dbReference type="SAM" id="MobiDB-lite"/>
    </source>
</evidence>
<evidence type="ECO:0000256" key="2">
    <source>
        <dbReference type="ARBA" id="ARBA00012838"/>
    </source>
</evidence>
<evidence type="ECO:0000259" key="16">
    <source>
        <dbReference type="Pfam" id="PF12842"/>
    </source>
</evidence>
<dbReference type="Gene3D" id="2.170.220.10">
    <property type="match status" value="1"/>
</dbReference>
<feature type="domain" description="CCR4-NOT transcription complex subunit 1 TTP binding" evidence="18">
    <location>
        <begin position="589"/>
        <end position="770"/>
    </location>
</feature>
<comment type="caution">
    <text evidence="21">The sequence shown here is derived from an EMBL/GenBank/DDBJ whole genome shotgun (WGS) entry which is preliminary data.</text>
</comment>
<dbReference type="InterPro" id="IPR041872">
    <property type="entry name" value="Anticodon_Met"/>
</dbReference>
<dbReference type="PANTHER" id="PTHR13162:SF8">
    <property type="entry name" value="CCR4-NOT TRANSCRIPTION COMPLEX SUBUNIT 1"/>
    <property type="match status" value="1"/>
</dbReference>
<comment type="subcellular location">
    <subcellularLocation>
        <location evidence="1">Nucleus</location>
    </subcellularLocation>
</comment>
<dbReference type="Pfam" id="PF16417">
    <property type="entry name" value="CNOT1_TTP_bind"/>
    <property type="match status" value="1"/>
</dbReference>
<accession>A0A504Y1G6</accession>
<evidence type="ECO:0000256" key="1">
    <source>
        <dbReference type="ARBA" id="ARBA00004123"/>
    </source>
</evidence>
<gene>
    <name evidence="21" type="ORF">CGC20_22480</name>
</gene>
<sequence>MLYDRVNDIGSSQGEAIRYILGAVSKNTVQTTLTTLEQFCSRSVELHRYTIKATCTALLAARSDERALLASRLVGEALGRPNGLTLVACALDGCSSTLTKESLTALMANDLKLSPMKQMQMAMALVLGGNAMVKTAATDILEDFNVPQAALKEDDGGVRAAALLSRQVGLAPENLDGQLANVCHTVALPKPKTEVKPRVSVAGVLRELGTGCVTTLADSRELLSIFPHSFTERDGAEVLAFFASAGSAVNDSSTYASLMTASGKSSPKSMSGTTTLVNAMPLLDALCEGSPKGFNWDLVIRMLDQPDGEPFRVKHISVIFDAYHRFQPDNEFPSVALFLGRWTNTMRQRSVLEYILRHPDKVNRKPLAIDAPSELLPATKPPGVTTAEMDLWRSTAFMEAAVHVASREKDFDNDVFRPAAEKLSLLFLYCLFTGNFQGTVKHFTVMKHLLKAHCPSLDLVSQHIVPEMERRGRLSTVIGVLSDLTEAAPERLVDMLQVVFKCKPAAKRVLAESGSPRLVTAVAMCMEEAGESSDKWLQRALEGKLHFRASSTENRFAVAMNIVEVAEMLLEKQLYTVSATAALNALLASPLKEVLKSVTDCAKALLASTDSLFPDDVENEALEFFKKMYAAGSTAAAIATVENLLKSTVPRDKQLYACIVGIMFDETSAISCYPRKELQLFAELYGQMIAKDLLPPNQQQRAWGVLLPAVAKPGNYAMEEYGIIALEQVKPRLPDWPQYGRALRYVRDLDFRVPGIVAAINRGIKQEDAAARGGAAASAEPGEGSPTSPTSPKQPGSPNKALAAIDPAIVSAASSQSKKFTDMAAAKLHTLDIGTLVTNANVTAPPRVIQEQINFLIGNTDVRNLESNATELSQLLRPEYYEYFADYLVVKRAALEPNYHSMYIELIAKLHSKDMERALRKATIGAVHRLLSSQKIGTDSSERILLRNLGSWLGSITLEKNIPILQQDLHFKSLLCQGIREGKLVPVVSFITRVLTSCAKSRFFCPPNPWTMAQLVLLMEMYTLPHLRVTLRFELELLLKSLDQSMQDLAQYMRLHASHASTETRLRDVYDEININESPDFRVGEDESNVSAAVVAAQPAPATASPPMQQSLRSSARPLQASAEPFQPKDKAQAPPSEVSRVMQMLNKPIRPPIGISLNWVFSTLSDPAFGNNAQRLTDHRLEIVAQLQAVVDEAVSYCMQRSVAIAARTTERLVLKDYARDPFPDDMLVAGDAMARSLASSLSYVMVRDELPLLLHRSMTNLLERILAPYTPLEHKATIRDTLVARNLELCMRAVEYSVGEEAATATSRFLFDVAREKASAFAEQEPLPLPPDQLEAAELLRVMGETLVPSGRMPAPQRDVYDDFYSCVPPVAVFNMVLRSVEEAVSRYHSNENAPPLDFAQLDAASQKPGGLTDDAQAPIRQHLGRLMSLITEESSPYFLSPMLNKLMSLAVSTERLTKLDPAWQQEALRISAALHQLYLRIVLRCRECGEETNRDEFTRLFLRHSHCYSFSKLTTDLIRIKVLKCSEFDDALAKALTNGTSNYVTFAGDIITDVIIKEKLVASKDMRRTLMALDTIARTRAPRAAPAAPAQTLPSYVTEPPLSKIVPSQITKLLVPCDCVRPGEDEAFQKEVGQLMNDWISVWSQKSHRYAEKRIPSVEFVKTLQQRRMLDTAHLQTFLSLGVRYCVEYYANTMLAMERADGNITSETLVGTRPGGPPGYRTPYTAKPFTTLLRRVLDAVTRVLTEHHNFVAKARPAPAWTLAADEQFVPLFQQQPYVRLLSNLVYSLHRLEISTTRAMSTEFTSAFHTFLRRVHPMEYPGFVFGWLEILSHRHIIPRFMNVQSMWPHYVDLLAGAMMFVKFLIKGNRISPNGLVFYKSLLKLVLVLLHDYPRFLIAQHYPLCEAISLSCVQLLNTVLCSFPPDKRLPEPFPHVDSNDPAMLQVLDTSVQEACIKATFTSFNVQPQLLANLEMMITNDDAPVRDSVLTDVLNDLTQASAKRSLINAVVQHMAIVYLRTHDNRIPANFAKSNVLACYRFLCSRLNTKRRYYMLGACANQLRFPNIQTNFFANVVLNLFLPSPTVDAHTQTCVQEQITRVLAEKTVIVQPHPWGVLNTFVELMREPKYKFWETSFIHYAPLDSMFTKLHHTVHTRLSKTGSGGAAALDGARADSANAAATTSGIGATPSAMLKFFTEKANHQALKAVLCAMFVQKPLEVTLGSTYSTPYLQLPKSRALLYSCNEAARLLWNTHAAPSPADNSLEGEAEWLEWESTVLTPALTPLYTQRRVTGEAEVALKKLDSTIEEHQGTVAVKGAPSSTSFLVDSVLFASLLPALCEGGLLPAAQAARVPHLVKWFQVFQAEHAELIASAFDVLSVQECSDFLRVPQTYEVSPKKQKVFFATTPIYYVNASPHIGHVYSTLIVDVLGRYHRVKGEEVFVMTGTDEHGQKVAEAAAKQGVSPMDFTTSVSSEFKQCFKEMNYDMNYFIRTTNPTHEKLVQDIWKKLEAKGDIYLGKYEGWYSVSDESFLTAQNVADGVDKDGKPCKVSLESGHVVTWVEEENYMFRLSAFRERLLKYFHDHPNCIVPEFRRREVIKTVEKGLFDLSISRKRESVMNWSIPVPGDERHCIYVWLDALFNYYTGALTRVAADGTETLDEDHHTLNRWPADVHVVGKDILKFHAIYWPAFLMSAELPLPERLVSHGWWTKDRRKISKSLGNAFDPVEKAKEFGIDALKYFLMRESNFQDDGDYSDKNMVARLNGELADTLGNLVSRCVAPKINVNGMWPEPAEYSESDKTLIASLNNLAGTVDHYYCLPDIQHALIAIFDVLRSLNAYVTENAPWKLVKTDTARLGTVLYVTMEGLRICTMFLQPVMPQKAKEIMDALGVPEAARVDMENYLFGIVKPRTKIAGLAEGQVIFQKVTLPTEEGERIPEGQ</sequence>
<dbReference type="Pfam" id="PF09334">
    <property type="entry name" value="tRNA-synt_1g"/>
    <property type="match status" value="1"/>
</dbReference>
<dbReference type="InterPro" id="IPR055454">
    <property type="entry name" value="CNOT1-like_NOT1_connector"/>
</dbReference>
<dbReference type="Pfam" id="PF25097">
    <property type="entry name" value="ARM_Cnot1"/>
    <property type="match status" value="1"/>
</dbReference>
<evidence type="ECO:0000259" key="15">
    <source>
        <dbReference type="Pfam" id="PF09334"/>
    </source>
</evidence>
<dbReference type="EMBL" id="RHLD01000035">
    <property type="protein sequence ID" value="TPP54703.1"/>
    <property type="molecule type" value="Genomic_DNA"/>
</dbReference>
<dbReference type="HAMAP" id="MF_01228">
    <property type="entry name" value="Met_tRNA_synth_type2"/>
    <property type="match status" value="1"/>
</dbReference>
<evidence type="ECO:0000256" key="8">
    <source>
        <dbReference type="ARBA" id="ARBA00023015"/>
    </source>
</evidence>
<feature type="domain" description="Methionyl/Leucyl tRNA synthetase" evidence="15">
    <location>
        <begin position="2403"/>
        <end position="2776"/>
    </location>
</feature>
<dbReference type="InterPro" id="IPR024557">
    <property type="entry name" value="CNOT1_dom_4"/>
</dbReference>
<evidence type="ECO:0000256" key="11">
    <source>
        <dbReference type="ARBA" id="ARBA00023242"/>
    </source>
</evidence>
<dbReference type="Gene3D" id="1.10.730.10">
    <property type="entry name" value="Isoleucyl-tRNA Synthetase, Domain 1"/>
    <property type="match status" value="1"/>
</dbReference>
<dbReference type="InterPro" id="IPR014729">
    <property type="entry name" value="Rossmann-like_a/b/a_fold"/>
</dbReference>
<dbReference type="Gene3D" id="3.40.50.620">
    <property type="entry name" value="HUPs"/>
    <property type="match status" value="1"/>
</dbReference>
<dbReference type="Pfam" id="PF12842">
    <property type="entry name" value="DUF3819"/>
    <property type="match status" value="1"/>
</dbReference>
<protein>
    <recommendedName>
        <fullName evidence="2">methionine--tRNA ligase</fullName>
        <ecNumber evidence="2">6.1.1.10</ecNumber>
    </recommendedName>
    <alternativeName>
        <fullName evidence="12">Methionyl-tRNA synthetase</fullName>
    </alternativeName>
</protein>
<dbReference type="GO" id="GO:0005524">
    <property type="term" value="F:ATP binding"/>
    <property type="evidence" value="ECO:0007669"/>
    <property type="project" value="UniProtKB-KW"/>
</dbReference>
<evidence type="ECO:0000256" key="12">
    <source>
        <dbReference type="ARBA" id="ARBA00030904"/>
    </source>
</evidence>
<keyword evidence="5" id="KW-0547">Nucleotide-binding</keyword>
<keyword evidence="11" id="KW-0539">Nucleus</keyword>
<keyword evidence="6" id="KW-0067">ATP-binding</keyword>
<feature type="domain" description="Methionyl-tRNA synthetase anticodon-binding" evidence="19">
    <location>
        <begin position="2788"/>
        <end position="2925"/>
    </location>
</feature>
<dbReference type="CDD" id="cd00814">
    <property type="entry name" value="MetRS_core"/>
    <property type="match status" value="1"/>
</dbReference>
<dbReference type="Pfam" id="PF19303">
    <property type="entry name" value="Anticodon_3"/>
    <property type="match status" value="1"/>
</dbReference>
<dbReference type="GO" id="GO:0006431">
    <property type="term" value="P:methionyl-tRNA aminoacylation"/>
    <property type="evidence" value="ECO:0007669"/>
    <property type="project" value="InterPro"/>
</dbReference>
<dbReference type="Pfam" id="PF04054">
    <property type="entry name" value="Not1"/>
    <property type="match status" value="1"/>
</dbReference>
<dbReference type="FunFam" id="2.170.220.10:FF:000002">
    <property type="entry name" value="Methionine--tRNA ligase"/>
    <property type="match status" value="1"/>
</dbReference>
<dbReference type="VEuPathDB" id="TriTrypDB:LDHU3_21.0990"/>
<dbReference type="GO" id="GO:0000289">
    <property type="term" value="P:nuclear-transcribed mRNA poly(A) tail shortening"/>
    <property type="evidence" value="ECO:0007669"/>
    <property type="project" value="UniProtKB-ARBA"/>
</dbReference>
<dbReference type="Gene3D" id="1.25.40.800">
    <property type="match status" value="1"/>
</dbReference>
<dbReference type="GO" id="GO:0000932">
    <property type="term" value="C:P-body"/>
    <property type="evidence" value="ECO:0007669"/>
    <property type="project" value="TreeGrafter"/>
</dbReference>
<dbReference type="FunFam" id="1.25.40.800:FF:000006">
    <property type="entry name" value="Domain_of_uncharacterized_function_(DUF3819)/CCR4 -Not_complex_component_-_Not1_-_putative"/>
    <property type="match status" value="1"/>
</dbReference>
<dbReference type="VEuPathDB" id="TriTrypDB:LDHU3_21.1000"/>
<dbReference type="InterPro" id="IPR007196">
    <property type="entry name" value="CCR4-Not_Not1_C"/>
</dbReference>
<name>A0A504Y1G6_LEIDO</name>
<feature type="domain" description="CCR4-NOT transcription complex subunit 1-like NOT1 connector" evidence="20">
    <location>
        <begin position="1471"/>
        <end position="1583"/>
    </location>
</feature>
<dbReference type="FunFam" id="1.10.730.10:FF:000082">
    <property type="entry name" value="Methionyl-tRNA synthetase, putative"/>
    <property type="match status" value="1"/>
</dbReference>
<dbReference type="FunFam" id="1.25.40.180:FF:000012">
    <property type="entry name" value="Ccr4-Not transcription complex subunit"/>
    <property type="match status" value="1"/>
</dbReference>
<keyword evidence="10" id="KW-0804">Transcription</keyword>
<dbReference type="InterPro" id="IPR040398">
    <property type="entry name" value="Not1"/>
</dbReference>
<feature type="domain" description="CCR4-NOT transcription complex subunit 1 CAF1-binding" evidence="17">
    <location>
        <begin position="842"/>
        <end position="1063"/>
    </location>
</feature>
<dbReference type="VEuPathDB" id="TriTrypDB:LdBPK_210890.1"/>
<dbReference type="VEuPathDB" id="TriTrypDB:LdCL_210013700"/>
<dbReference type="SUPFAM" id="SSF47323">
    <property type="entry name" value="Anticodon-binding domain of a subclass of class I aminoacyl-tRNA synthetases"/>
    <property type="match status" value="1"/>
</dbReference>
<keyword evidence="8" id="KW-0805">Transcription regulation</keyword>
<dbReference type="NCBIfam" id="TIGR00398">
    <property type="entry name" value="metG"/>
    <property type="match status" value="1"/>
</dbReference>
<dbReference type="EC" id="6.1.1.10" evidence="2"/>
<dbReference type="GO" id="GO:0017148">
    <property type="term" value="P:negative regulation of translation"/>
    <property type="evidence" value="ECO:0007669"/>
    <property type="project" value="InterPro"/>
</dbReference>
<dbReference type="InterPro" id="IPR023457">
    <property type="entry name" value="Met-tRNA_synth_2"/>
</dbReference>
<evidence type="ECO:0000259" key="19">
    <source>
        <dbReference type="Pfam" id="PF19303"/>
    </source>
</evidence>
<evidence type="ECO:0000256" key="9">
    <source>
        <dbReference type="ARBA" id="ARBA00023146"/>
    </source>
</evidence>
<dbReference type="VEuPathDB" id="TriTrypDB:LdBPK_210880.1"/>
<keyword evidence="7" id="KW-0648">Protein biosynthesis</keyword>
<evidence type="ECO:0000256" key="3">
    <source>
        <dbReference type="ARBA" id="ARBA00022491"/>
    </source>
</evidence>
<dbReference type="GO" id="GO:0060090">
    <property type="term" value="F:molecular adaptor activity"/>
    <property type="evidence" value="ECO:0007669"/>
    <property type="project" value="TreeGrafter"/>
</dbReference>